<evidence type="ECO:0000256" key="4">
    <source>
        <dbReference type="ARBA" id="ARBA00022722"/>
    </source>
</evidence>
<dbReference type="InterPro" id="IPR026843">
    <property type="entry name" value="SbcD_C"/>
</dbReference>
<gene>
    <name evidence="7" type="primary">sbcD</name>
    <name evidence="10" type="ORF">KHM83_12435</name>
</gene>
<dbReference type="InterPro" id="IPR004843">
    <property type="entry name" value="Calcineurin-like_PHP"/>
</dbReference>
<keyword evidence="7" id="KW-0255">Endonuclease</keyword>
<dbReference type="Pfam" id="PF12320">
    <property type="entry name" value="SbcD_C"/>
    <property type="match status" value="1"/>
</dbReference>
<accession>A0ABS5PQQ4</accession>
<dbReference type="Proteomes" id="UP000746471">
    <property type="component" value="Unassembled WGS sequence"/>
</dbReference>
<evidence type="ECO:0000256" key="7">
    <source>
        <dbReference type="RuleBase" id="RU363069"/>
    </source>
</evidence>
<dbReference type="PANTHER" id="PTHR30337">
    <property type="entry name" value="COMPONENT OF ATP-DEPENDENT DSDNA EXONUCLEASE"/>
    <property type="match status" value="1"/>
</dbReference>
<comment type="function">
    <text evidence="7">SbcCD cleaves DNA hairpin structures. These structures can inhibit DNA replication and are intermediates in certain DNA recombination reactions. The complex acts as a 3'-&gt;5' double strand exonuclease that can open hairpins. It also has a 5' single-strand endonuclease activity.</text>
</comment>
<comment type="subunit">
    <text evidence="2 7">Heterodimer of SbcC and SbcD.</text>
</comment>
<evidence type="ECO:0000313" key="10">
    <source>
        <dbReference type="EMBL" id="MBS7527484.1"/>
    </source>
</evidence>
<comment type="similarity">
    <text evidence="1 7">Belongs to the SbcD family.</text>
</comment>
<dbReference type="Gene3D" id="3.60.21.10">
    <property type="match status" value="1"/>
</dbReference>
<dbReference type="InterPro" id="IPR004593">
    <property type="entry name" value="SbcD"/>
</dbReference>
<dbReference type="RefSeq" id="WP_213237346.1">
    <property type="nucleotide sequence ID" value="NZ_JAHBCL010000021.1"/>
</dbReference>
<keyword evidence="4 7" id="KW-0540">Nuclease</keyword>
<dbReference type="InterPro" id="IPR029052">
    <property type="entry name" value="Metallo-depent_PP-like"/>
</dbReference>
<dbReference type="NCBIfam" id="TIGR00619">
    <property type="entry name" value="sbcd"/>
    <property type="match status" value="1"/>
</dbReference>
<evidence type="ECO:0000256" key="1">
    <source>
        <dbReference type="ARBA" id="ARBA00010555"/>
    </source>
</evidence>
<dbReference type="GO" id="GO:0004527">
    <property type="term" value="F:exonuclease activity"/>
    <property type="evidence" value="ECO:0007669"/>
    <property type="project" value="UniProtKB-KW"/>
</dbReference>
<dbReference type="InterPro" id="IPR041796">
    <property type="entry name" value="Mre11_N"/>
</dbReference>
<keyword evidence="11" id="KW-1185">Reference proteome</keyword>
<dbReference type="EMBL" id="JAHBCL010000021">
    <property type="protein sequence ID" value="MBS7527484.1"/>
    <property type="molecule type" value="Genomic_DNA"/>
</dbReference>
<evidence type="ECO:0000313" key="11">
    <source>
        <dbReference type="Proteomes" id="UP000746471"/>
    </source>
</evidence>
<keyword evidence="7" id="KW-0235">DNA replication</keyword>
<dbReference type="CDD" id="cd00840">
    <property type="entry name" value="MPP_Mre11_N"/>
    <property type="match status" value="1"/>
</dbReference>
<keyword evidence="6 7" id="KW-0269">Exonuclease</keyword>
<keyword evidence="7" id="KW-0233">DNA recombination</keyword>
<comment type="caution">
    <text evidence="10">The sequence shown here is derived from an EMBL/GenBank/DDBJ whole genome shotgun (WGS) entry which is preliminary data.</text>
</comment>
<feature type="domain" description="Calcineurin-like phosphoesterase" evidence="8">
    <location>
        <begin position="1"/>
        <end position="222"/>
    </location>
</feature>
<evidence type="ECO:0000256" key="3">
    <source>
        <dbReference type="ARBA" id="ARBA00013365"/>
    </source>
</evidence>
<evidence type="ECO:0000256" key="6">
    <source>
        <dbReference type="ARBA" id="ARBA00022839"/>
    </source>
</evidence>
<dbReference type="SUPFAM" id="SSF56300">
    <property type="entry name" value="Metallo-dependent phosphatases"/>
    <property type="match status" value="1"/>
</dbReference>
<keyword evidence="5 7" id="KW-0378">Hydrolase</keyword>
<feature type="domain" description="Nuclease SbcCD subunit D C-terminal" evidence="9">
    <location>
        <begin position="270"/>
        <end position="360"/>
    </location>
</feature>
<dbReference type="Pfam" id="PF00149">
    <property type="entry name" value="Metallophos"/>
    <property type="match status" value="1"/>
</dbReference>
<organism evidence="10 11">
    <name type="scientific">Fusibacter paucivorans</name>
    <dbReference type="NCBI Taxonomy" id="76009"/>
    <lineage>
        <taxon>Bacteria</taxon>
        <taxon>Bacillati</taxon>
        <taxon>Bacillota</taxon>
        <taxon>Clostridia</taxon>
        <taxon>Eubacteriales</taxon>
        <taxon>Eubacteriales Family XII. Incertae Sedis</taxon>
        <taxon>Fusibacter</taxon>
    </lineage>
</organism>
<evidence type="ECO:0000256" key="5">
    <source>
        <dbReference type="ARBA" id="ARBA00022801"/>
    </source>
</evidence>
<proteinExistence type="inferred from homology"/>
<reference evidence="10 11" key="1">
    <citation type="submission" date="2021-05" db="EMBL/GenBank/DDBJ databases">
        <title>Fusibacter ferrireducens sp. nov., an anaerobic, sulfur- and Fe-reducing bacterium isolated from the mangrove sediment.</title>
        <authorList>
            <person name="Qiu D."/>
        </authorList>
    </citation>
    <scope>NUCLEOTIDE SEQUENCE [LARGE SCALE GENOMIC DNA]</scope>
    <source>
        <strain evidence="10 11">DSM 12116</strain>
    </source>
</reference>
<evidence type="ECO:0000259" key="9">
    <source>
        <dbReference type="Pfam" id="PF12320"/>
    </source>
</evidence>
<dbReference type="PANTHER" id="PTHR30337:SF0">
    <property type="entry name" value="NUCLEASE SBCCD SUBUNIT D"/>
    <property type="match status" value="1"/>
</dbReference>
<evidence type="ECO:0000259" key="8">
    <source>
        <dbReference type="Pfam" id="PF00149"/>
    </source>
</evidence>
<name>A0ABS5PQQ4_9FIRM</name>
<dbReference type="InterPro" id="IPR050535">
    <property type="entry name" value="DNA_Repair-Maintenance_Comp"/>
</dbReference>
<evidence type="ECO:0000256" key="2">
    <source>
        <dbReference type="ARBA" id="ARBA00011322"/>
    </source>
</evidence>
<protein>
    <recommendedName>
        <fullName evidence="3 7">Nuclease SbcCD subunit D</fullName>
    </recommendedName>
</protein>
<sequence>MKLLHTGDWHIGKLVFNRYMTEDQRYLLKQLVTLVKEEAIDVVLIAGDLYDRQIPPADAVSLLNEIITELTLALGVKVIAIAGNHDSPERLDFGQDLLKNHGFYIEGKLMPACEPIEFYDEYGPVRFYPIPYADPAVVRAVLRDDSIKTHESGMRVIIEQIRQSMDNTIRNICLSHAFVIGDALPETSESERQLSSIGGVAHVPVSLYEAFDYVALGHLHRPQRIVADHIRYAGSLMKYSFSEADHIKSVTVINLGVKGDLDIQLKTLKPLRDMRRIEGPLEMLCHPDVISGANREDYIHVTLTDQGALFEPLKKMRAFYPNILQLERSHLKTEKDGEKLTTHQLKQKKPEALFEAFYQEAVGTSPDKNLMTHFHAAADKAMTSEGGEP</sequence>